<evidence type="ECO:0000313" key="3">
    <source>
        <dbReference type="Proteomes" id="UP000222296"/>
    </source>
</evidence>
<evidence type="ECO:0000256" key="1">
    <source>
        <dbReference type="SAM" id="Phobius"/>
    </source>
</evidence>
<dbReference type="AlphaFoldDB" id="A0AAP9E7R8"/>
<accession>A0AAP9E7R8</accession>
<organism evidence="2 3">
    <name type="scientific">Agrobacterium tumefaciens</name>
    <dbReference type="NCBI Taxonomy" id="358"/>
    <lineage>
        <taxon>Bacteria</taxon>
        <taxon>Pseudomonadati</taxon>
        <taxon>Pseudomonadota</taxon>
        <taxon>Alphaproteobacteria</taxon>
        <taxon>Hyphomicrobiales</taxon>
        <taxon>Rhizobiaceae</taxon>
        <taxon>Rhizobium/Agrobacterium group</taxon>
        <taxon>Agrobacterium</taxon>
        <taxon>Agrobacterium tumefaciens complex</taxon>
    </lineage>
</organism>
<protein>
    <submittedName>
        <fullName evidence="2">Uncharacterized protein</fullName>
    </submittedName>
</protein>
<dbReference type="RefSeq" id="WP_099087230.1">
    <property type="nucleotide sequence ID" value="NZ_CP042275.2"/>
</dbReference>
<keyword evidence="1" id="KW-0472">Membrane</keyword>
<keyword evidence="1" id="KW-0812">Transmembrane</keyword>
<evidence type="ECO:0000313" key="2">
    <source>
        <dbReference type="EMBL" id="QDY95997.1"/>
    </source>
</evidence>
<name>A0AAP9E7R8_AGRTU</name>
<feature type="transmembrane region" description="Helical" evidence="1">
    <location>
        <begin position="77"/>
        <end position="96"/>
    </location>
</feature>
<keyword evidence="1" id="KW-1133">Transmembrane helix</keyword>
<proteinExistence type="predicted"/>
<dbReference type="EMBL" id="CP042275">
    <property type="protein sequence ID" value="QDY95997.1"/>
    <property type="molecule type" value="Genomic_DNA"/>
</dbReference>
<dbReference type="Proteomes" id="UP000222296">
    <property type="component" value="Chromosome Linear"/>
</dbReference>
<reference evidence="2 3" key="1">
    <citation type="journal article" date="2017" name="Genome Announc.">
        <title>Draft Genome Sequence of Agrobacterium tumefaciens Biovar 1 Strain 186, Isolated from Walnut.</title>
        <authorList>
            <person name="Poret-Peterson A.T."/>
            <person name="Bhatnagar S."/>
            <person name="McClean A.E."/>
            <person name="Kluepfel D.A."/>
        </authorList>
    </citation>
    <scope>NUCLEOTIDE SEQUENCE [LARGE SCALE GENOMIC DNA]</scope>
    <source>
        <strain evidence="2 3">186</strain>
    </source>
</reference>
<gene>
    <name evidence="2" type="ORF">CG010_017535</name>
</gene>
<sequence>MRDKVDRWAFLLRRSKWPNRIVLLLCFAVFVFLLFQAYAITIPSPSLWLNVVNAGREAVGVEPINPWREWLYDFQSLIGGILAVIAAAFTVVQMRISDDRSEARHKQALRLQVRADSLRFERMYFPLHDELAAGLQVFSRGFHADDLKSLFDEINGACYDIDRAFKSGTYRDAEDLLGGTLTMAIAQYRTDIVELRRLAQIADEFSFTEEPQSEDSRKRRNEYLAQTSNFCLHVQRETGRLILDLQRLHQGYTDS</sequence>